<organism evidence="4 5">
    <name type="scientific">Thelonectria olida</name>
    <dbReference type="NCBI Taxonomy" id="1576542"/>
    <lineage>
        <taxon>Eukaryota</taxon>
        <taxon>Fungi</taxon>
        <taxon>Dikarya</taxon>
        <taxon>Ascomycota</taxon>
        <taxon>Pezizomycotina</taxon>
        <taxon>Sordariomycetes</taxon>
        <taxon>Hypocreomycetidae</taxon>
        <taxon>Hypocreales</taxon>
        <taxon>Nectriaceae</taxon>
        <taxon>Thelonectria</taxon>
    </lineage>
</organism>
<dbReference type="AlphaFoldDB" id="A0A9P9AJ56"/>
<keyword evidence="2" id="KW-0812">Transmembrane</keyword>
<comment type="caution">
    <text evidence="4">The sequence shown here is derived from an EMBL/GenBank/DDBJ whole genome shotgun (WGS) entry which is preliminary data.</text>
</comment>
<feature type="compositionally biased region" description="Polar residues" evidence="1">
    <location>
        <begin position="95"/>
        <end position="110"/>
    </location>
</feature>
<accession>A0A9P9AJ56</accession>
<feature type="compositionally biased region" description="Low complexity" evidence="1">
    <location>
        <begin position="187"/>
        <end position="204"/>
    </location>
</feature>
<dbReference type="OrthoDB" id="3630276at2759"/>
<feature type="compositionally biased region" description="Low complexity" evidence="1">
    <location>
        <begin position="111"/>
        <end position="179"/>
    </location>
</feature>
<keyword evidence="5" id="KW-1185">Reference proteome</keyword>
<evidence type="ECO:0000256" key="3">
    <source>
        <dbReference type="SAM" id="SignalP"/>
    </source>
</evidence>
<proteinExistence type="predicted"/>
<dbReference type="Proteomes" id="UP000777438">
    <property type="component" value="Unassembled WGS sequence"/>
</dbReference>
<feature type="region of interest" description="Disordered" evidence="1">
    <location>
        <begin position="421"/>
        <end position="444"/>
    </location>
</feature>
<dbReference type="EMBL" id="JAGPYM010000019">
    <property type="protein sequence ID" value="KAH6885003.1"/>
    <property type="molecule type" value="Genomic_DNA"/>
</dbReference>
<keyword evidence="2" id="KW-1133">Transmembrane helix</keyword>
<gene>
    <name evidence="4" type="ORF">B0T10DRAFT_550835</name>
</gene>
<evidence type="ECO:0000313" key="5">
    <source>
        <dbReference type="Proteomes" id="UP000777438"/>
    </source>
</evidence>
<keyword evidence="3" id="KW-0732">Signal</keyword>
<feature type="signal peptide" evidence="3">
    <location>
        <begin position="1"/>
        <end position="19"/>
    </location>
</feature>
<evidence type="ECO:0000256" key="1">
    <source>
        <dbReference type="SAM" id="MobiDB-lite"/>
    </source>
</evidence>
<feature type="chain" id="PRO_5040213030" evidence="3">
    <location>
        <begin position="20"/>
        <end position="757"/>
    </location>
</feature>
<protein>
    <submittedName>
        <fullName evidence="4">Uncharacterized protein</fullName>
    </submittedName>
</protein>
<feature type="transmembrane region" description="Helical" evidence="2">
    <location>
        <begin position="298"/>
        <end position="318"/>
    </location>
</feature>
<reference evidence="4 5" key="1">
    <citation type="journal article" date="2021" name="Nat. Commun.">
        <title>Genetic determinants of endophytism in the Arabidopsis root mycobiome.</title>
        <authorList>
            <person name="Mesny F."/>
            <person name="Miyauchi S."/>
            <person name="Thiergart T."/>
            <person name="Pickel B."/>
            <person name="Atanasova L."/>
            <person name="Karlsson M."/>
            <person name="Huettel B."/>
            <person name="Barry K.W."/>
            <person name="Haridas S."/>
            <person name="Chen C."/>
            <person name="Bauer D."/>
            <person name="Andreopoulos W."/>
            <person name="Pangilinan J."/>
            <person name="LaButti K."/>
            <person name="Riley R."/>
            <person name="Lipzen A."/>
            <person name="Clum A."/>
            <person name="Drula E."/>
            <person name="Henrissat B."/>
            <person name="Kohler A."/>
            <person name="Grigoriev I.V."/>
            <person name="Martin F.M."/>
            <person name="Hacquard S."/>
        </authorList>
    </citation>
    <scope>NUCLEOTIDE SEQUENCE [LARGE SCALE GENOMIC DNA]</scope>
    <source>
        <strain evidence="4 5">MPI-CAGE-CH-0241</strain>
    </source>
</reference>
<evidence type="ECO:0000256" key="2">
    <source>
        <dbReference type="SAM" id="Phobius"/>
    </source>
</evidence>
<feature type="region of interest" description="Disordered" evidence="1">
    <location>
        <begin position="93"/>
        <end position="204"/>
    </location>
</feature>
<keyword evidence="2" id="KW-0472">Membrane</keyword>
<name>A0A9P9AJ56_9HYPO</name>
<evidence type="ECO:0000313" key="4">
    <source>
        <dbReference type="EMBL" id="KAH6885003.1"/>
    </source>
</evidence>
<sequence length="757" mass="83059">MGLMQILTALFAIIATCRANYCYVHYSAARAGYSSCGKPSTIDECLSQLQELNERDVKRCYIIAGCSLDEVEDGTKFAIQHCRQLSVNELKRRATTGNDPDNQITTADGGSSTDASSADISSAATSSAEASSAEASSTEASSAEASSTEASSAEASSAEASSTEASSTEAFSSEASSTEETSKQTLSAMSSTTEISSPSASSKVARTTVSSSTISSSTKISSTLVLSSSNSMSGTACFTTSTKDIEVCDIHTTGGHTETATCAKAKSLSSKCAANRICATDAEGEDICMEKRGMGIEGVVVSTVFGAAIVIGFFYLFFTCFRASRKKKVIVSKAQATDMSLAPLLSEGQEFTKISHLKASMEHNVMQPTGYTTRGLRVPCTQFNWGYHLTRYFPDHKEDDAFQGEGVVVKQEYRPAIRHIQSNPTNGTKCPDPKTEENNSDESAVKWSTSTTLKAVDVNTYRVLIAPPDSSYSPLCPYAQLDRQKLPCTIKDGMVVVKTLGERYLCLQQLNACIEGRRFVEAEPIPSFEKSAWATREWTYQEYQSSTRWLIFYSDRVYFERHPRGVPAEALLWVNGRYYWKEVTPLKRRLPCQKDNHPSPSWSWVGWVSAVEFNVVESPVHFGHRIGSAVVWLWDADHNITTLEDVCKTAILTMEIESALLYHGHLKVEDMKDCQFDNGRAWHTGSVECFFLERISNSIRAWKTNDTIRHKYVSIAVIQHENGFTIGRVYSKSEIQKLGLGSQWRGNALCSDDGTTA</sequence>